<dbReference type="Proteomes" id="UP000276215">
    <property type="component" value="Unassembled WGS sequence"/>
</dbReference>
<feature type="compositionally biased region" description="Polar residues" evidence="1">
    <location>
        <begin position="1"/>
        <end position="12"/>
    </location>
</feature>
<protein>
    <submittedName>
        <fullName evidence="2">Uncharacterized protein</fullName>
    </submittedName>
</protein>
<name>A0A3N4JA37_9PEZI</name>
<reference evidence="2 3" key="1">
    <citation type="journal article" date="2018" name="Nat. Ecol. Evol.">
        <title>Pezizomycetes genomes reveal the molecular basis of ectomycorrhizal truffle lifestyle.</title>
        <authorList>
            <person name="Murat C."/>
            <person name="Payen T."/>
            <person name="Noel B."/>
            <person name="Kuo A."/>
            <person name="Morin E."/>
            <person name="Chen J."/>
            <person name="Kohler A."/>
            <person name="Krizsan K."/>
            <person name="Balestrini R."/>
            <person name="Da Silva C."/>
            <person name="Montanini B."/>
            <person name="Hainaut M."/>
            <person name="Levati E."/>
            <person name="Barry K.W."/>
            <person name="Belfiori B."/>
            <person name="Cichocki N."/>
            <person name="Clum A."/>
            <person name="Dockter R.B."/>
            <person name="Fauchery L."/>
            <person name="Guy J."/>
            <person name="Iotti M."/>
            <person name="Le Tacon F."/>
            <person name="Lindquist E.A."/>
            <person name="Lipzen A."/>
            <person name="Malagnac F."/>
            <person name="Mello A."/>
            <person name="Molinier V."/>
            <person name="Miyauchi S."/>
            <person name="Poulain J."/>
            <person name="Riccioni C."/>
            <person name="Rubini A."/>
            <person name="Sitrit Y."/>
            <person name="Splivallo R."/>
            <person name="Traeger S."/>
            <person name="Wang M."/>
            <person name="Zifcakova L."/>
            <person name="Wipf D."/>
            <person name="Zambonelli A."/>
            <person name="Paolocci F."/>
            <person name="Nowrousian M."/>
            <person name="Ottonello S."/>
            <person name="Baldrian P."/>
            <person name="Spatafora J.W."/>
            <person name="Henrissat B."/>
            <person name="Nagy L.G."/>
            <person name="Aury J.M."/>
            <person name="Wincker P."/>
            <person name="Grigoriev I.V."/>
            <person name="Bonfante P."/>
            <person name="Martin F.M."/>
        </authorList>
    </citation>
    <scope>NUCLEOTIDE SEQUENCE [LARGE SCALE GENOMIC DNA]</scope>
    <source>
        <strain evidence="2 3">120613-1</strain>
    </source>
</reference>
<evidence type="ECO:0000256" key="1">
    <source>
        <dbReference type="SAM" id="MobiDB-lite"/>
    </source>
</evidence>
<gene>
    <name evidence="2" type="ORF">L873DRAFT_1820675</name>
</gene>
<sequence length="127" mass="13140">MSSAQNKNQAKPSSAPEKIVSGKATTPGDSCSKEPSQAPAASSFPGSSLAKGIYSYTLGRSKTSENDDVAHPPAQENAPAREKSESAPAAKEKGAEKASAEEEEPMEFKTTDFGAGSYCVKPDSAKN</sequence>
<accession>A0A3N4JA37</accession>
<evidence type="ECO:0000313" key="3">
    <source>
        <dbReference type="Proteomes" id="UP000276215"/>
    </source>
</evidence>
<feature type="compositionally biased region" description="Basic and acidic residues" evidence="1">
    <location>
        <begin position="79"/>
        <end position="110"/>
    </location>
</feature>
<keyword evidence="3" id="KW-1185">Reference proteome</keyword>
<feature type="region of interest" description="Disordered" evidence="1">
    <location>
        <begin position="1"/>
        <end position="127"/>
    </location>
</feature>
<proteinExistence type="predicted"/>
<dbReference type="AlphaFoldDB" id="A0A3N4JA37"/>
<dbReference type="EMBL" id="ML120517">
    <property type="protein sequence ID" value="RPA90674.1"/>
    <property type="molecule type" value="Genomic_DNA"/>
</dbReference>
<evidence type="ECO:0000313" key="2">
    <source>
        <dbReference type="EMBL" id="RPA90674.1"/>
    </source>
</evidence>
<organism evidence="2 3">
    <name type="scientific">Choiromyces venosus 120613-1</name>
    <dbReference type="NCBI Taxonomy" id="1336337"/>
    <lineage>
        <taxon>Eukaryota</taxon>
        <taxon>Fungi</taxon>
        <taxon>Dikarya</taxon>
        <taxon>Ascomycota</taxon>
        <taxon>Pezizomycotina</taxon>
        <taxon>Pezizomycetes</taxon>
        <taxon>Pezizales</taxon>
        <taxon>Tuberaceae</taxon>
        <taxon>Choiromyces</taxon>
    </lineage>
</organism>
<feature type="compositionally biased region" description="Polar residues" evidence="1">
    <location>
        <begin position="23"/>
        <end position="35"/>
    </location>
</feature>